<dbReference type="OrthoDB" id="597657at2"/>
<sequence>MKSIKTKLMIYFSILLLFVSATYGFLSINTLKNAVTNEVKQALELLASEGSKQVEAKMEVDYTYLEGLANREIISNPGVDLQTKMKYLLEEVNKSESYLRIGVSDLNSNLYLSDSYGIRGSIVNVSAR</sequence>
<dbReference type="AlphaFoldDB" id="A0A4V2T3V9"/>
<accession>A0A4V2T3V9</accession>
<protein>
    <submittedName>
        <fullName evidence="1">Uncharacterized protein</fullName>
    </submittedName>
</protein>
<dbReference type="EMBL" id="SLYC01000014">
    <property type="protein sequence ID" value="TCQ02604.1"/>
    <property type="molecule type" value="Genomic_DNA"/>
</dbReference>
<keyword evidence="2" id="KW-1185">Reference proteome</keyword>
<dbReference type="RefSeq" id="WP_132848331.1">
    <property type="nucleotide sequence ID" value="NZ_CP058648.1"/>
</dbReference>
<dbReference type="Proteomes" id="UP000295504">
    <property type="component" value="Unassembled WGS sequence"/>
</dbReference>
<gene>
    <name evidence="1" type="ORF">EDD79_101418</name>
</gene>
<evidence type="ECO:0000313" key="2">
    <source>
        <dbReference type="Proteomes" id="UP000295504"/>
    </source>
</evidence>
<proteinExistence type="predicted"/>
<comment type="caution">
    <text evidence="1">The sequence shown here is derived from an EMBL/GenBank/DDBJ whole genome shotgun (WGS) entry which is preliminary data.</text>
</comment>
<name>A0A4V2T3V9_9FIRM</name>
<organism evidence="1 2">
    <name type="scientific">Serpentinicella alkaliphila</name>
    <dbReference type="NCBI Taxonomy" id="1734049"/>
    <lineage>
        <taxon>Bacteria</taxon>
        <taxon>Bacillati</taxon>
        <taxon>Bacillota</taxon>
        <taxon>Clostridia</taxon>
        <taxon>Peptostreptococcales</taxon>
        <taxon>Natronincolaceae</taxon>
        <taxon>Serpentinicella</taxon>
    </lineage>
</organism>
<reference evidence="1 2" key="1">
    <citation type="submission" date="2019-03" db="EMBL/GenBank/DDBJ databases">
        <title>Genomic Encyclopedia of Type Strains, Phase IV (KMG-IV): sequencing the most valuable type-strain genomes for metagenomic binning, comparative biology and taxonomic classification.</title>
        <authorList>
            <person name="Goeker M."/>
        </authorList>
    </citation>
    <scope>NUCLEOTIDE SEQUENCE [LARGE SCALE GENOMIC DNA]</scope>
    <source>
        <strain evidence="1 2">DSM 100013</strain>
    </source>
</reference>
<evidence type="ECO:0000313" key="1">
    <source>
        <dbReference type="EMBL" id="TCQ02604.1"/>
    </source>
</evidence>